<dbReference type="Proteomes" id="UP000272942">
    <property type="component" value="Unassembled WGS sequence"/>
</dbReference>
<dbReference type="EMBL" id="UZAN01042914">
    <property type="protein sequence ID" value="VDP77112.1"/>
    <property type="molecule type" value="Genomic_DNA"/>
</dbReference>
<accession>A0A183AGA5</accession>
<evidence type="ECO:0000256" key="4">
    <source>
        <dbReference type="ARBA" id="ARBA00022787"/>
    </source>
</evidence>
<evidence type="ECO:0000256" key="3">
    <source>
        <dbReference type="ARBA" id="ARBA00022452"/>
    </source>
</evidence>
<name>A0A183AGA5_9TREM</name>
<gene>
    <name evidence="6" type="ORF">ECPE_LOCUS5990</name>
</gene>
<evidence type="ECO:0000313" key="6">
    <source>
        <dbReference type="EMBL" id="VDP77112.1"/>
    </source>
</evidence>
<keyword evidence="3" id="KW-0472">Membrane</keyword>
<keyword evidence="4" id="KW-0496">Mitochondrion</keyword>
<keyword evidence="5" id="KW-0626">Porin</keyword>
<dbReference type="WBParaSite" id="ECPE_0000600301-mRNA-1">
    <property type="protein sequence ID" value="ECPE_0000600301-mRNA-1"/>
    <property type="gene ID" value="ECPE_0000600301"/>
</dbReference>
<dbReference type="AlphaFoldDB" id="A0A183AGA5"/>
<reference evidence="8" key="1">
    <citation type="submission" date="2016-06" db="UniProtKB">
        <authorList>
            <consortium name="WormBaseParasite"/>
        </authorList>
    </citation>
    <scope>IDENTIFICATION</scope>
</reference>
<keyword evidence="7" id="KW-1185">Reference proteome</keyword>
<dbReference type="PRINTS" id="PR00185">
    <property type="entry name" value="EUKARYTPORIN"/>
</dbReference>
<protein>
    <submittedName>
        <fullName evidence="8">OMP_b-brl_3 domain-containing protein</fullName>
    </submittedName>
</protein>
<dbReference type="GO" id="GO:0005741">
    <property type="term" value="C:mitochondrial outer membrane"/>
    <property type="evidence" value="ECO:0007669"/>
    <property type="project" value="UniProtKB-SubCell"/>
</dbReference>
<dbReference type="GO" id="GO:0046930">
    <property type="term" value="C:pore complex"/>
    <property type="evidence" value="ECO:0007669"/>
    <property type="project" value="UniProtKB-KW"/>
</dbReference>
<keyword evidence="4" id="KW-1000">Mitochondrion outer membrane</keyword>
<evidence type="ECO:0000256" key="5">
    <source>
        <dbReference type="ARBA" id="ARBA00023114"/>
    </source>
</evidence>
<keyword evidence="5" id="KW-0406">Ion transport</keyword>
<evidence type="ECO:0000256" key="2">
    <source>
        <dbReference type="ARBA" id="ARBA00007780"/>
    </source>
</evidence>
<comment type="subcellular location">
    <subcellularLocation>
        <location evidence="1">Mitochondrion outer membrane</location>
    </subcellularLocation>
</comment>
<dbReference type="Gene3D" id="2.40.160.10">
    <property type="entry name" value="Porin"/>
    <property type="match status" value="1"/>
</dbReference>
<dbReference type="OrthoDB" id="7827681at2759"/>
<comment type="similarity">
    <text evidence="2">Belongs to the eukaryotic mitochondrial porin family.</text>
</comment>
<keyword evidence="3" id="KW-1134">Transmembrane beta strand</keyword>
<evidence type="ECO:0000256" key="1">
    <source>
        <dbReference type="ARBA" id="ARBA00004294"/>
    </source>
</evidence>
<evidence type="ECO:0000313" key="8">
    <source>
        <dbReference type="WBParaSite" id="ECPE_0000600301-mRNA-1"/>
    </source>
</evidence>
<dbReference type="InterPro" id="IPR027246">
    <property type="entry name" value="Porin_Euk/Tom40"/>
</dbReference>
<dbReference type="InterPro" id="IPR023614">
    <property type="entry name" value="Porin_dom_sf"/>
</dbReference>
<dbReference type="Pfam" id="PF01459">
    <property type="entry name" value="Porin_3"/>
    <property type="match status" value="1"/>
</dbReference>
<keyword evidence="3" id="KW-0812">Transmembrane</keyword>
<organism evidence="8">
    <name type="scientific">Echinostoma caproni</name>
    <dbReference type="NCBI Taxonomy" id="27848"/>
    <lineage>
        <taxon>Eukaryota</taxon>
        <taxon>Metazoa</taxon>
        <taxon>Spiralia</taxon>
        <taxon>Lophotrochozoa</taxon>
        <taxon>Platyhelminthes</taxon>
        <taxon>Trematoda</taxon>
        <taxon>Digenea</taxon>
        <taxon>Plagiorchiida</taxon>
        <taxon>Echinostomata</taxon>
        <taxon>Echinostomatoidea</taxon>
        <taxon>Echinostomatidae</taxon>
        <taxon>Echinostoma</taxon>
    </lineage>
</organism>
<dbReference type="GO" id="GO:0015288">
    <property type="term" value="F:porin activity"/>
    <property type="evidence" value="ECO:0007669"/>
    <property type="project" value="UniProtKB-KW"/>
</dbReference>
<evidence type="ECO:0000313" key="7">
    <source>
        <dbReference type="Proteomes" id="UP000272942"/>
    </source>
</evidence>
<sequence>MAPPTFGDLGKDAREILSKQYYFGLLNAKLASTFRDFKITNSINQNFKIGASFESKLKIPEYGTTLTKKWSSENVMDFEVCIEDKIYKGLKQTFKYSRELFTRFDSSSLYNRVGGQLVVRLGSKILIPNQPRRRV</sequence>
<dbReference type="InterPro" id="IPR001925">
    <property type="entry name" value="Porin_Euk"/>
</dbReference>
<reference evidence="6 7" key="2">
    <citation type="submission" date="2018-11" db="EMBL/GenBank/DDBJ databases">
        <authorList>
            <consortium name="Pathogen Informatics"/>
        </authorList>
    </citation>
    <scope>NUCLEOTIDE SEQUENCE [LARGE SCALE GENOMIC DNA]</scope>
    <source>
        <strain evidence="6 7">Egypt</strain>
    </source>
</reference>
<dbReference type="GO" id="GO:0008308">
    <property type="term" value="F:voltage-gated monoatomic anion channel activity"/>
    <property type="evidence" value="ECO:0007669"/>
    <property type="project" value="InterPro"/>
</dbReference>
<proteinExistence type="inferred from homology"/>
<keyword evidence="5" id="KW-0813">Transport</keyword>